<dbReference type="GO" id="GO:0016020">
    <property type="term" value="C:membrane"/>
    <property type="evidence" value="ECO:0007669"/>
    <property type="project" value="UniProtKB-SubCell"/>
</dbReference>
<dbReference type="AlphaFoldDB" id="A0A9P8ZX80"/>
<accession>A0A9P8ZX80</accession>
<feature type="transmembrane region" description="Helical" evidence="6">
    <location>
        <begin position="122"/>
        <end position="141"/>
    </location>
</feature>
<keyword evidence="3 6" id="KW-0812">Transmembrane</keyword>
<name>A0A9P8ZX80_9PEZI</name>
<dbReference type="FunFam" id="1.20.1250.20:FF:000106">
    <property type="entry name" value="MFS transporter, putative"/>
    <property type="match status" value="1"/>
</dbReference>
<evidence type="ECO:0000256" key="1">
    <source>
        <dbReference type="ARBA" id="ARBA00004141"/>
    </source>
</evidence>
<evidence type="ECO:0000259" key="7">
    <source>
        <dbReference type="PROSITE" id="PS50850"/>
    </source>
</evidence>
<dbReference type="SUPFAM" id="SSF103473">
    <property type="entry name" value="MFS general substrate transporter"/>
    <property type="match status" value="1"/>
</dbReference>
<proteinExistence type="predicted"/>
<sequence>MFFAPQLDRGNISQALSVNVLKDLGLSTNQYNYGLMIFYLWFLSAELPSQMVSKKFGPDVWKPIHVVIWSVVSICQAFIFGEKSFYTTRALLGLIEGGFISDAILCLPYFYRSKELPMRMSYFYCSSHFTYIVAAYLEYGVLHMRNVQGWEGWRWLFAIEGALTVLVGVASWFYLPPSPTQTANWHRGRDGWFDEREEIIMVNWVLRDDPSKVLTVCRLV</sequence>
<reference evidence="8" key="1">
    <citation type="journal article" date="2021" name="Nat. Commun.">
        <title>Genetic determinants of endophytism in the Arabidopsis root mycobiome.</title>
        <authorList>
            <person name="Mesny F."/>
            <person name="Miyauchi S."/>
            <person name="Thiergart T."/>
            <person name="Pickel B."/>
            <person name="Atanasova L."/>
            <person name="Karlsson M."/>
            <person name="Huettel B."/>
            <person name="Barry K.W."/>
            <person name="Haridas S."/>
            <person name="Chen C."/>
            <person name="Bauer D."/>
            <person name="Andreopoulos W."/>
            <person name="Pangilinan J."/>
            <person name="LaButti K."/>
            <person name="Riley R."/>
            <person name="Lipzen A."/>
            <person name="Clum A."/>
            <person name="Drula E."/>
            <person name="Henrissat B."/>
            <person name="Kohler A."/>
            <person name="Grigoriev I.V."/>
            <person name="Martin F.M."/>
            <person name="Hacquard S."/>
        </authorList>
    </citation>
    <scope>NUCLEOTIDE SEQUENCE</scope>
    <source>
        <strain evidence="8">MPI-SDFR-AT-0073</strain>
    </source>
</reference>
<dbReference type="RefSeq" id="XP_045958093.1">
    <property type="nucleotide sequence ID" value="XM_046107238.1"/>
</dbReference>
<dbReference type="Pfam" id="PF07690">
    <property type="entry name" value="MFS_1"/>
    <property type="match status" value="1"/>
</dbReference>
<organism evidence="8 9">
    <name type="scientific">Truncatella angustata</name>
    <dbReference type="NCBI Taxonomy" id="152316"/>
    <lineage>
        <taxon>Eukaryota</taxon>
        <taxon>Fungi</taxon>
        <taxon>Dikarya</taxon>
        <taxon>Ascomycota</taxon>
        <taxon>Pezizomycotina</taxon>
        <taxon>Sordariomycetes</taxon>
        <taxon>Xylariomycetidae</taxon>
        <taxon>Amphisphaeriales</taxon>
        <taxon>Sporocadaceae</taxon>
        <taxon>Truncatella</taxon>
    </lineage>
</organism>
<dbReference type="PROSITE" id="PS50850">
    <property type="entry name" value="MFS"/>
    <property type="match status" value="1"/>
</dbReference>
<evidence type="ECO:0000256" key="3">
    <source>
        <dbReference type="ARBA" id="ARBA00022692"/>
    </source>
</evidence>
<comment type="caution">
    <text evidence="8">The sequence shown here is derived from an EMBL/GenBank/DDBJ whole genome shotgun (WGS) entry which is preliminary data.</text>
</comment>
<protein>
    <submittedName>
        <fullName evidence="8">Major facilitator superfamily domain-containing protein</fullName>
    </submittedName>
</protein>
<dbReference type="PANTHER" id="PTHR43791">
    <property type="entry name" value="PERMEASE-RELATED"/>
    <property type="match status" value="1"/>
</dbReference>
<feature type="transmembrane region" description="Helical" evidence="6">
    <location>
        <begin position="153"/>
        <end position="175"/>
    </location>
</feature>
<dbReference type="Proteomes" id="UP000758603">
    <property type="component" value="Unassembled WGS sequence"/>
</dbReference>
<dbReference type="InterPro" id="IPR036259">
    <property type="entry name" value="MFS_trans_sf"/>
</dbReference>
<evidence type="ECO:0000256" key="2">
    <source>
        <dbReference type="ARBA" id="ARBA00022448"/>
    </source>
</evidence>
<feature type="domain" description="Major facilitator superfamily (MFS) profile" evidence="7">
    <location>
        <begin position="1"/>
        <end position="220"/>
    </location>
</feature>
<dbReference type="InterPro" id="IPR011701">
    <property type="entry name" value="MFS"/>
</dbReference>
<feature type="transmembrane region" description="Helical" evidence="6">
    <location>
        <begin position="60"/>
        <end position="79"/>
    </location>
</feature>
<dbReference type="PANTHER" id="PTHR43791:SF104">
    <property type="entry name" value="MAJOR FACILITATOR SUPERFAMILY (MFS) PROFILE DOMAIN-CONTAINING PROTEIN-RELATED"/>
    <property type="match status" value="1"/>
</dbReference>
<gene>
    <name evidence="8" type="ORF">BKA67DRAFT_658162</name>
</gene>
<keyword evidence="4 6" id="KW-1133">Transmembrane helix</keyword>
<dbReference type="OrthoDB" id="2985014at2759"/>
<dbReference type="GeneID" id="70136129"/>
<keyword evidence="2" id="KW-0813">Transport</keyword>
<keyword evidence="9" id="KW-1185">Reference proteome</keyword>
<dbReference type="EMBL" id="JAGPXC010000004">
    <property type="protein sequence ID" value="KAH6653823.1"/>
    <property type="molecule type" value="Genomic_DNA"/>
</dbReference>
<keyword evidence="5 6" id="KW-0472">Membrane</keyword>
<comment type="subcellular location">
    <subcellularLocation>
        <location evidence="1">Membrane</location>
        <topology evidence="1">Multi-pass membrane protein</topology>
    </subcellularLocation>
</comment>
<dbReference type="InterPro" id="IPR020846">
    <property type="entry name" value="MFS_dom"/>
</dbReference>
<evidence type="ECO:0000313" key="8">
    <source>
        <dbReference type="EMBL" id="KAH6653823.1"/>
    </source>
</evidence>
<dbReference type="Gene3D" id="1.20.1250.20">
    <property type="entry name" value="MFS general substrate transporter like domains"/>
    <property type="match status" value="1"/>
</dbReference>
<dbReference type="GO" id="GO:0022857">
    <property type="term" value="F:transmembrane transporter activity"/>
    <property type="evidence" value="ECO:0007669"/>
    <property type="project" value="InterPro"/>
</dbReference>
<feature type="transmembrane region" description="Helical" evidence="6">
    <location>
        <begin position="31"/>
        <end position="48"/>
    </location>
</feature>
<evidence type="ECO:0000256" key="4">
    <source>
        <dbReference type="ARBA" id="ARBA00022989"/>
    </source>
</evidence>
<evidence type="ECO:0000256" key="5">
    <source>
        <dbReference type="ARBA" id="ARBA00023136"/>
    </source>
</evidence>
<evidence type="ECO:0000313" key="9">
    <source>
        <dbReference type="Proteomes" id="UP000758603"/>
    </source>
</evidence>
<evidence type="ECO:0000256" key="6">
    <source>
        <dbReference type="SAM" id="Phobius"/>
    </source>
</evidence>